<dbReference type="GO" id="GO:0005615">
    <property type="term" value="C:extracellular space"/>
    <property type="evidence" value="ECO:0007669"/>
    <property type="project" value="TreeGrafter"/>
</dbReference>
<evidence type="ECO:0000313" key="8">
    <source>
        <dbReference type="Ensembl" id="ENSBIXP00005005945.1"/>
    </source>
</evidence>
<dbReference type="PRINTS" id="PR01173">
    <property type="entry name" value="ODORANTBNDNG"/>
</dbReference>
<dbReference type="Proteomes" id="UP000429181">
    <property type="component" value="Unassembled WGS sequence"/>
</dbReference>
<dbReference type="Ensembl" id="ENSBIXT00000000084.1">
    <property type="protein sequence ID" value="ENSBIXP00000000585.1"/>
    <property type="gene ID" value="ENSBIXG00000029635.1"/>
</dbReference>
<dbReference type="AlphaFoldDB" id="A0A4W2FMV6"/>
<dbReference type="InterPro" id="IPR002345">
    <property type="entry name" value="Lipocalin"/>
</dbReference>
<evidence type="ECO:0000256" key="4">
    <source>
        <dbReference type="ARBA" id="ARBA00022525"/>
    </source>
</evidence>
<keyword evidence="3" id="KW-0813">Transport</keyword>
<evidence type="ECO:0000259" key="7">
    <source>
        <dbReference type="Pfam" id="PF00061"/>
    </source>
</evidence>
<dbReference type="SUPFAM" id="SSF50814">
    <property type="entry name" value="Lipocalins"/>
    <property type="match status" value="1"/>
</dbReference>
<protein>
    <recommendedName>
        <fullName evidence="7">Lipocalin/cytosolic fatty-acid binding domain-containing protein</fullName>
    </recommendedName>
</protein>
<reference evidence="8" key="2">
    <citation type="submission" date="2025-05" db="UniProtKB">
        <authorList>
            <consortium name="Ensembl"/>
        </authorList>
    </citation>
    <scope>IDENTIFICATION</scope>
</reference>
<dbReference type="PANTHER" id="PTHR11430:SF89">
    <property type="entry name" value="ALLERGEN BOS D 2"/>
    <property type="match status" value="1"/>
</dbReference>
<feature type="region of interest" description="Disordered" evidence="5">
    <location>
        <begin position="142"/>
        <end position="165"/>
    </location>
</feature>
<dbReference type="Pfam" id="PF00061">
    <property type="entry name" value="Lipocalin"/>
    <property type="match status" value="1"/>
</dbReference>
<evidence type="ECO:0000256" key="1">
    <source>
        <dbReference type="ARBA" id="ARBA00004613"/>
    </source>
</evidence>
<proteinExistence type="inferred from homology"/>
<dbReference type="GO" id="GO:0036094">
    <property type="term" value="F:small molecule binding"/>
    <property type="evidence" value="ECO:0007669"/>
    <property type="project" value="InterPro"/>
</dbReference>
<evidence type="ECO:0000313" key="10">
    <source>
        <dbReference type="Proteomes" id="UP000429181"/>
    </source>
</evidence>
<dbReference type="Ensembl" id="ENSBIXT00005005361.1">
    <property type="protein sequence ID" value="ENSBIXP00005005945.1"/>
    <property type="gene ID" value="ENSBIXG00005000452.1"/>
</dbReference>
<dbReference type="InterPro" id="IPR012674">
    <property type="entry name" value="Calycin"/>
</dbReference>
<feature type="compositionally biased region" description="Basic and acidic residues" evidence="5">
    <location>
        <begin position="150"/>
        <end position="165"/>
    </location>
</feature>
<evidence type="ECO:0000256" key="5">
    <source>
        <dbReference type="SAM" id="MobiDB-lite"/>
    </source>
</evidence>
<dbReference type="Gene3D" id="2.40.128.20">
    <property type="match status" value="1"/>
</dbReference>
<evidence type="ECO:0000313" key="9">
    <source>
        <dbReference type="Proteomes" id="UP000314981"/>
    </source>
</evidence>
<comment type="similarity">
    <text evidence="2">Belongs to the calycin superfamily. Lipocalin family.</text>
</comment>
<accession>A0A4W2FMV6</accession>
<name>A0A4W2FMV6_BOBOX</name>
<evidence type="ECO:0000256" key="6">
    <source>
        <dbReference type="SAM" id="SignalP"/>
    </source>
</evidence>
<feature type="chain" id="PRO_5044611413" description="Lipocalin/cytosolic fatty-acid binding domain-containing protein" evidence="6">
    <location>
        <begin position="16"/>
        <end position="165"/>
    </location>
</feature>
<comment type="subcellular location">
    <subcellularLocation>
        <location evidence="1">Secreted</location>
    </subcellularLocation>
</comment>
<keyword evidence="9" id="KW-1185">Reference proteome</keyword>
<feature type="signal peptide" evidence="6">
    <location>
        <begin position="1"/>
        <end position="15"/>
    </location>
</feature>
<dbReference type="GO" id="GO:0005549">
    <property type="term" value="F:odorant binding"/>
    <property type="evidence" value="ECO:0007669"/>
    <property type="project" value="TreeGrafter"/>
</dbReference>
<sequence length="165" mass="18859">MKAVFLTLLLGLVCAAQETPAETEASEITGDWNTIYMAVDNKEKIEQGGPLRGYIHHFECINNCEQLSVTFYVNLRRIGHVQLKRKVVDHMGENSFQVTRVSENMVLLYGENFDGIQKTKVTVALGMYRNFQRYEELNSERGIPNENIDDVTKTGKAPEDNWDQK</sequence>
<evidence type="ECO:0000256" key="2">
    <source>
        <dbReference type="ARBA" id="ARBA00006889"/>
    </source>
</evidence>
<organism evidence="8 10">
    <name type="scientific">Bos indicus x Bos taurus</name>
    <name type="common">Hybrid cattle</name>
    <dbReference type="NCBI Taxonomy" id="30522"/>
    <lineage>
        <taxon>Eukaryota</taxon>
        <taxon>Metazoa</taxon>
        <taxon>Chordata</taxon>
        <taxon>Craniata</taxon>
        <taxon>Vertebrata</taxon>
        <taxon>Euteleostomi</taxon>
        <taxon>Mammalia</taxon>
        <taxon>Eutheria</taxon>
        <taxon>Laurasiatheria</taxon>
        <taxon>Artiodactyla</taxon>
        <taxon>Ruminantia</taxon>
        <taxon>Pecora</taxon>
        <taxon>Bovidae</taxon>
        <taxon>Bovinae</taxon>
        <taxon>Bos</taxon>
    </lineage>
</organism>
<dbReference type="PANTHER" id="PTHR11430">
    <property type="entry name" value="LIPOCALIN"/>
    <property type="match status" value="1"/>
</dbReference>
<keyword evidence="6" id="KW-0732">Signal</keyword>
<dbReference type="GeneTree" id="ENSGT01030000235420"/>
<dbReference type="InterPro" id="IPR002448">
    <property type="entry name" value="OBP-like"/>
</dbReference>
<dbReference type="InterPro" id="IPR000566">
    <property type="entry name" value="Lipocln_cytosolic_FA-bd_dom"/>
</dbReference>
<keyword evidence="4" id="KW-0964">Secreted</keyword>
<evidence type="ECO:0000256" key="3">
    <source>
        <dbReference type="ARBA" id="ARBA00022448"/>
    </source>
</evidence>
<dbReference type="Proteomes" id="UP000314981">
    <property type="component" value="Unassembled WGS sequence"/>
</dbReference>
<dbReference type="OMA" id="FECINNC"/>
<reference evidence="9 10" key="1">
    <citation type="submission" date="2018-11" db="EMBL/GenBank/DDBJ databases">
        <title>Haplotype-resolved cattle genomes.</title>
        <authorList>
            <person name="Low W.Y."/>
            <person name="Tearle R."/>
            <person name="Bickhart D.M."/>
            <person name="Rosen B.D."/>
            <person name="Koren S."/>
            <person name="Rhie A."/>
            <person name="Hiendleder S."/>
            <person name="Phillippy A.M."/>
            <person name="Smith T.P.L."/>
            <person name="Williams J.L."/>
        </authorList>
    </citation>
    <scope>NUCLEOTIDE SEQUENCE [LARGE SCALE GENOMIC DNA]</scope>
</reference>
<feature type="domain" description="Lipocalin/cytosolic fatty-acid binding" evidence="7">
    <location>
        <begin position="29"/>
        <end position="154"/>
    </location>
</feature>